<feature type="compositionally biased region" description="Low complexity" evidence="1">
    <location>
        <begin position="7"/>
        <end position="30"/>
    </location>
</feature>
<organism evidence="2 3">
    <name type="scientific">Aspergillus heteromorphus CBS 117.55</name>
    <dbReference type="NCBI Taxonomy" id="1448321"/>
    <lineage>
        <taxon>Eukaryota</taxon>
        <taxon>Fungi</taxon>
        <taxon>Dikarya</taxon>
        <taxon>Ascomycota</taxon>
        <taxon>Pezizomycotina</taxon>
        <taxon>Eurotiomycetes</taxon>
        <taxon>Eurotiomycetidae</taxon>
        <taxon>Eurotiales</taxon>
        <taxon>Aspergillaceae</taxon>
        <taxon>Aspergillus</taxon>
        <taxon>Aspergillus subgen. Circumdati</taxon>
    </lineage>
</organism>
<feature type="compositionally biased region" description="Basic and acidic residues" evidence="1">
    <location>
        <begin position="71"/>
        <end position="80"/>
    </location>
</feature>
<name>A0A317W9L5_9EURO</name>
<sequence length="96" mass="10832">MNNNTNSSQLSQPIQPSSHSARLHSSPSPSTETIQPLDKPLKDPYRPQPEQISRVHSFQQQLQPPTTLLQKGDEQREETSKLTLKKKRSEAPPPPE</sequence>
<protein>
    <submittedName>
        <fullName evidence="2">Uncharacterized protein</fullName>
    </submittedName>
</protein>
<dbReference type="VEuPathDB" id="FungiDB:BO70DRAFT_361764"/>
<accession>A0A317W9L5</accession>
<dbReference type="GeneID" id="37065355"/>
<dbReference type="RefSeq" id="XP_025399563.1">
    <property type="nucleotide sequence ID" value="XM_025543118.1"/>
</dbReference>
<reference evidence="2 3" key="1">
    <citation type="submission" date="2016-12" db="EMBL/GenBank/DDBJ databases">
        <title>The genomes of Aspergillus section Nigri reveals drivers in fungal speciation.</title>
        <authorList>
            <consortium name="DOE Joint Genome Institute"/>
            <person name="Vesth T.C."/>
            <person name="Nybo J."/>
            <person name="Theobald S."/>
            <person name="Brandl J."/>
            <person name="Frisvad J.C."/>
            <person name="Nielsen K.F."/>
            <person name="Lyhne E.K."/>
            <person name="Kogle M.E."/>
            <person name="Kuo A."/>
            <person name="Riley R."/>
            <person name="Clum A."/>
            <person name="Nolan M."/>
            <person name="Lipzen A."/>
            <person name="Salamov A."/>
            <person name="Henrissat B."/>
            <person name="Wiebenga A."/>
            <person name="De Vries R.P."/>
            <person name="Grigoriev I.V."/>
            <person name="Mortensen U.H."/>
            <person name="Andersen M.R."/>
            <person name="Baker S.E."/>
        </authorList>
    </citation>
    <scope>NUCLEOTIDE SEQUENCE [LARGE SCALE GENOMIC DNA]</scope>
    <source>
        <strain evidence="2 3">CBS 117.55</strain>
    </source>
</reference>
<proteinExistence type="predicted"/>
<keyword evidence="3" id="KW-1185">Reference proteome</keyword>
<evidence type="ECO:0000313" key="3">
    <source>
        <dbReference type="Proteomes" id="UP000247233"/>
    </source>
</evidence>
<evidence type="ECO:0000313" key="2">
    <source>
        <dbReference type="EMBL" id="PWY82849.1"/>
    </source>
</evidence>
<feature type="compositionally biased region" description="Low complexity" evidence="1">
    <location>
        <begin position="59"/>
        <end position="70"/>
    </location>
</feature>
<feature type="region of interest" description="Disordered" evidence="1">
    <location>
        <begin position="1"/>
        <end position="96"/>
    </location>
</feature>
<dbReference type="AlphaFoldDB" id="A0A317W9L5"/>
<comment type="caution">
    <text evidence="2">The sequence shown here is derived from an EMBL/GenBank/DDBJ whole genome shotgun (WGS) entry which is preliminary data.</text>
</comment>
<dbReference type="Proteomes" id="UP000247233">
    <property type="component" value="Unassembled WGS sequence"/>
</dbReference>
<gene>
    <name evidence="2" type="ORF">BO70DRAFT_361764</name>
</gene>
<evidence type="ECO:0000256" key="1">
    <source>
        <dbReference type="SAM" id="MobiDB-lite"/>
    </source>
</evidence>
<dbReference type="EMBL" id="MSFL01000011">
    <property type="protein sequence ID" value="PWY82849.1"/>
    <property type="molecule type" value="Genomic_DNA"/>
</dbReference>